<comment type="subcellular location">
    <subcellularLocation>
        <location evidence="1">Cell envelope</location>
    </subcellularLocation>
</comment>
<dbReference type="Proteomes" id="UP000609323">
    <property type="component" value="Unassembled WGS sequence"/>
</dbReference>
<dbReference type="PANTHER" id="PTHR30532:SF10">
    <property type="entry name" value="IRON-UPTAKE SYSTEM-BINDING PROTEIN"/>
    <property type="match status" value="1"/>
</dbReference>
<dbReference type="EMBL" id="BMHF01000003">
    <property type="protein sequence ID" value="GGA30096.1"/>
    <property type="molecule type" value="Genomic_DNA"/>
</dbReference>
<proteinExistence type="inferred from homology"/>
<keyword evidence="8" id="KW-1185">Reference proteome</keyword>
<dbReference type="InterPro" id="IPR002491">
    <property type="entry name" value="ABC_transptr_periplasmic_BD"/>
</dbReference>
<dbReference type="Gene3D" id="3.40.50.1980">
    <property type="entry name" value="Nitrogenase molybdenum iron protein domain"/>
    <property type="match status" value="2"/>
</dbReference>
<keyword evidence="4" id="KW-0732">Signal</keyword>
<protein>
    <submittedName>
        <fullName evidence="7">Iron-uptake system-binding protein</fullName>
    </submittedName>
</protein>
<evidence type="ECO:0000259" key="6">
    <source>
        <dbReference type="PROSITE" id="PS50983"/>
    </source>
</evidence>
<dbReference type="SUPFAM" id="SSF53807">
    <property type="entry name" value="Helical backbone' metal receptor"/>
    <property type="match status" value="1"/>
</dbReference>
<dbReference type="InterPro" id="IPR051313">
    <property type="entry name" value="Bact_iron-sidero_bind"/>
</dbReference>
<dbReference type="PANTHER" id="PTHR30532">
    <property type="entry name" value="IRON III DICITRATE-BINDING PERIPLASMIC PROTEIN"/>
    <property type="match status" value="1"/>
</dbReference>
<evidence type="ECO:0000313" key="8">
    <source>
        <dbReference type="Proteomes" id="UP000609323"/>
    </source>
</evidence>
<evidence type="ECO:0000256" key="4">
    <source>
        <dbReference type="ARBA" id="ARBA00022729"/>
    </source>
</evidence>
<evidence type="ECO:0000313" key="7">
    <source>
        <dbReference type="EMBL" id="GGA30096.1"/>
    </source>
</evidence>
<name>A0ABQ1FTB6_9BACL</name>
<keyword evidence="5" id="KW-0175">Coiled coil</keyword>
<comment type="similarity">
    <text evidence="2">Belongs to the bacterial solute-binding protein 8 family.</text>
</comment>
<evidence type="ECO:0000256" key="5">
    <source>
        <dbReference type="SAM" id="Coils"/>
    </source>
</evidence>
<accession>A0ABQ1FTB6</accession>
<gene>
    <name evidence="7" type="primary">feuA</name>
    <name evidence="7" type="ORF">GCM10010917_14000</name>
</gene>
<organism evidence="7 8">
    <name type="scientific">Paenibacillus physcomitrellae</name>
    <dbReference type="NCBI Taxonomy" id="1619311"/>
    <lineage>
        <taxon>Bacteria</taxon>
        <taxon>Bacillati</taxon>
        <taxon>Bacillota</taxon>
        <taxon>Bacilli</taxon>
        <taxon>Bacillales</taxon>
        <taxon>Paenibacillaceae</taxon>
        <taxon>Paenibacillus</taxon>
    </lineage>
</organism>
<reference evidence="8" key="1">
    <citation type="journal article" date="2019" name="Int. J. Syst. Evol. Microbiol.">
        <title>The Global Catalogue of Microorganisms (GCM) 10K type strain sequencing project: providing services to taxonomists for standard genome sequencing and annotation.</title>
        <authorList>
            <consortium name="The Broad Institute Genomics Platform"/>
            <consortium name="The Broad Institute Genome Sequencing Center for Infectious Disease"/>
            <person name="Wu L."/>
            <person name="Ma J."/>
        </authorList>
    </citation>
    <scope>NUCLEOTIDE SEQUENCE [LARGE SCALE GENOMIC DNA]</scope>
    <source>
        <strain evidence="8">CGMCC 1.15044</strain>
    </source>
</reference>
<evidence type="ECO:0000256" key="1">
    <source>
        <dbReference type="ARBA" id="ARBA00004196"/>
    </source>
</evidence>
<feature type="domain" description="Fe/B12 periplasmic-binding" evidence="6">
    <location>
        <begin position="1"/>
        <end position="252"/>
    </location>
</feature>
<sequence>MEDALVLGVNPAGAISVGGKFPAMFKDITANTESAGEKTQPDFETIVKLKPDVILGTAKFPAEVSDKLQKIATMIPVSQLASDWEANLKLLAELSGKQDKADQIIKQYKEDVQAAKTELGAKLQDKKVVAIRIRAGNIMVYRDDVFFNPTLYGDLGLAVPAEIKAAKTQETVSLEKFSEINPDYVFIQFSEDENKDKPQALAELENNPIWRSISAVKSDHVYVNVVDPLAQGGTAWSKTRFLKAAVEKLSAD</sequence>
<feature type="coiled-coil region" evidence="5">
    <location>
        <begin position="91"/>
        <end position="125"/>
    </location>
</feature>
<dbReference type="Pfam" id="PF01497">
    <property type="entry name" value="Peripla_BP_2"/>
    <property type="match status" value="1"/>
</dbReference>
<evidence type="ECO:0000256" key="3">
    <source>
        <dbReference type="ARBA" id="ARBA00022448"/>
    </source>
</evidence>
<comment type="caution">
    <text evidence="7">The sequence shown here is derived from an EMBL/GenBank/DDBJ whole genome shotgun (WGS) entry which is preliminary data.</text>
</comment>
<evidence type="ECO:0000256" key="2">
    <source>
        <dbReference type="ARBA" id="ARBA00008814"/>
    </source>
</evidence>
<keyword evidence="3" id="KW-0813">Transport</keyword>
<dbReference type="PROSITE" id="PS50983">
    <property type="entry name" value="FE_B12_PBP"/>
    <property type="match status" value="1"/>
</dbReference>